<accession>A0ABP5CC59</accession>
<dbReference type="EMBL" id="BAAAQM010000007">
    <property type="protein sequence ID" value="GAA1961629.1"/>
    <property type="molecule type" value="Genomic_DNA"/>
</dbReference>
<comment type="caution">
    <text evidence="1">The sequence shown here is derived from an EMBL/GenBank/DDBJ whole genome shotgun (WGS) entry which is preliminary data.</text>
</comment>
<organism evidence="1 2">
    <name type="scientific">Catenulispora subtropica</name>
    <dbReference type="NCBI Taxonomy" id="450798"/>
    <lineage>
        <taxon>Bacteria</taxon>
        <taxon>Bacillati</taxon>
        <taxon>Actinomycetota</taxon>
        <taxon>Actinomycetes</taxon>
        <taxon>Catenulisporales</taxon>
        <taxon>Catenulisporaceae</taxon>
        <taxon>Catenulispora</taxon>
    </lineage>
</organism>
<dbReference type="Proteomes" id="UP001499854">
    <property type="component" value="Unassembled WGS sequence"/>
</dbReference>
<proteinExistence type="predicted"/>
<sequence>MTLALQAAIPQLLVAGPETLAATGLTDIDAFVRGLLDAVYDDR</sequence>
<reference evidence="2" key="1">
    <citation type="journal article" date="2019" name="Int. J. Syst. Evol. Microbiol.">
        <title>The Global Catalogue of Microorganisms (GCM) 10K type strain sequencing project: providing services to taxonomists for standard genome sequencing and annotation.</title>
        <authorList>
            <consortium name="The Broad Institute Genomics Platform"/>
            <consortium name="The Broad Institute Genome Sequencing Center for Infectious Disease"/>
            <person name="Wu L."/>
            <person name="Ma J."/>
        </authorList>
    </citation>
    <scope>NUCLEOTIDE SEQUENCE [LARGE SCALE GENOMIC DNA]</scope>
    <source>
        <strain evidence="2">JCM 16013</strain>
    </source>
</reference>
<name>A0ABP5CC59_9ACTN</name>
<protein>
    <recommendedName>
        <fullName evidence="3">TetR family transcriptional regulator</fullName>
    </recommendedName>
</protein>
<evidence type="ECO:0000313" key="2">
    <source>
        <dbReference type="Proteomes" id="UP001499854"/>
    </source>
</evidence>
<keyword evidence="2" id="KW-1185">Reference proteome</keyword>
<evidence type="ECO:0008006" key="3">
    <source>
        <dbReference type="Google" id="ProtNLM"/>
    </source>
</evidence>
<gene>
    <name evidence="1" type="ORF">GCM10009838_17850</name>
</gene>
<evidence type="ECO:0000313" key="1">
    <source>
        <dbReference type="EMBL" id="GAA1961629.1"/>
    </source>
</evidence>